<keyword evidence="3" id="KW-1185">Reference proteome</keyword>
<sequence length="80" mass="9052">ATKMWINPNKTIKQKEIKAFIDKQDLKFAEKRYETNVEISIVTDKTTAMAQRSKKFAPAINGAKNNVNHAQDKRGDEGGM</sequence>
<reference evidence="2" key="1">
    <citation type="submission" date="2021-06" db="EMBL/GenBank/DDBJ databases">
        <authorList>
            <person name="Kallberg Y."/>
            <person name="Tangrot J."/>
            <person name="Rosling A."/>
        </authorList>
    </citation>
    <scope>NUCLEOTIDE SEQUENCE</scope>
    <source>
        <strain evidence="2">IA702</strain>
    </source>
</reference>
<dbReference type="EMBL" id="CAJVPJ010007036">
    <property type="protein sequence ID" value="CAG8673039.1"/>
    <property type="molecule type" value="Genomic_DNA"/>
</dbReference>
<organism evidence="2 3">
    <name type="scientific">Paraglomus occultum</name>
    <dbReference type="NCBI Taxonomy" id="144539"/>
    <lineage>
        <taxon>Eukaryota</taxon>
        <taxon>Fungi</taxon>
        <taxon>Fungi incertae sedis</taxon>
        <taxon>Mucoromycota</taxon>
        <taxon>Glomeromycotina</taxon>
        <taxon>Glomeromycetes</taxon>
        <taxon>Paraglomerales</taxon>
        <taxon>Paraglomeraceae</taxon>
        <taxon>Paraglomus</taxon>
    </lineage>
</organism>
<name>A0A9N9HC06_9GLOM</name>
<dbReference type="Proteomes" id="UP000789572">
    <property type="component" value="Unassembled WGS sequence"/>
</dbReference>
<feature type="region of interest" description="Disordered" evidence="1">
    <location>
        <begin position="60"/>
        <end position="80"/>
    </location>
</feature>
<feature type="non-terminal residue" evidence="2">
    <location>
        <position position="80"/>
    </location>
</feature>
<gene>
    <name evidence="2" type="ORF">POCULU_LOCUS11078</name>
</gene>
<evidence type="ECO:0000313" key="3">
    <source>
        <dbReference type="Proteomes" id="UP000789572"/>
    </source>
</evidence>
<proteinExistence type="predicted"/>
<evidence type="ECO:0000313" key="2">
    <source>
        <dbReference type="EMBL" id="CAG8673039.1"/>
    </source>
</evidence>
<feature type="compositionally biased region" description="Basic and acidic residues" evidence="1">
    <location>
        <begin position="70"/>
        <end position="80"/>
    </location>
</feature>
<evidence type="ECO:0000256" key="1">
    <source>
        <dbReference type="SAM" id="MobiDB-lite"/>
    </source>
</evidence>
<comment type="caution">
    <text evidence="2">The sequence shown here is derived from an EMBL/GenBank/DDBJ whole genome shotgun (WGS) entry which is preliminary data.</text>
</comment>
<feature type="non-terminal residue" evidence="2">
    <location>
        <position position="1"/>
    </location>
</feature>
<dbReference type="AlphaFoldDB" id="A0A9N9HC06"/>
<protein>
    <submittedName>
        <fullName evidence="2">1382_t:CDS:1</fullName>
    </submittedName>
</protein>
<accession>A0A9N9HC06</accession>